<reference evidence="1" key="1">
    <citation type="submission" date="2018-05" db="EMBL/GenBank/DDBJ databases">
        <authorList>
            <person name="Lanie J.A."/>
            <person name="Ng W.-L."/>
            <person name="Kazmierczak K.M."/>
            <person name="Andrzejewski T.M."/>
            <person name="Davidsen T.M."/>
            <person name="Wayne K.J."/>
            <person name="Tettelin H."/>
            <person name="Glass J.I."/>
            <person name="Rusch D."/>
            <person name="Podicherti R."/>
            <person name="Tsui H.-C.T."/>
            <person name="Winkler M.E."/>
        </authorList>
    </citation>
    <scope>NUCLEOTIDE SEQUENCE</scope>
</reference>
<proteinExistence type="predicted"/>
<dbReference type="AlphaFoldDB" id="A0A382B335"/>
<dbReference type="EMBL" id="UINC01028001">
    <property type="protein sequence ID" value="SVB08220.1"/>
    <property type="molecule type" value="Genomic_DNA"/>
</dbReference>
<organism evidence="1">
    <name type="scientific">marine metagenome</name>
    <dbReference type="NCBI Taxonomy" id="408172"/>
    <lineage>
        <taxon>unclassified sequences</taxon>
        <taxon>metagenomes</taxon>
        <taxon>ecological metagenomes</taxon>
    </lineage>
</organism>
<sequence>MAVETENYQQKGSVAEFTQARQWQNSGGYAETISPEQTMLPTNLGT</sequence>
<accession>A0A382B335</accession>
<evidence type="ECO:0000313" key="1">
    <source>
        <dbReference type="EMBL" id="SVB08220.1"/>
    </source>
</evidence>
<gene>
    <name evidence="1" type="ORF">METZ01_LOCUS161074</name>
</gene>
<name>A0A382B335_9ZZZZ</name>
<protein>
    <submittedName>
        <fullName evidence="1">Uncharacterized protein</fullName>
    </submittedName>
</protein>